<feature type="signal peptide" evidence="3">
    <location>
        <begin position="1"/>
        <end position="19"/>
    </location>
</feature>
<feature type="compositionally biased region" description="Low complexity" evidence="2">
    <location>
        <begin position="748"/>
        <end position="764"/>
    </location>
</feature>
<dbReference type="AlphaFoldDB" id="A0A9P8GB17"/>
<dbReference type="GO" id="GO:0003700">
    <property type="term" value="F:DNA-binding transcription factor activity"/>
    <property type="evidence" value="ECO:0007669"/>
    <property type="project" value="InterPro"/>
</dbReference>
<proteinExistence type="predicted"/>
<evidence type="ECO:0000256" key="1">
    <source>
        <dbReference type="ARBA" id="ARBA00023242"/>
    </source>
</evidence>
<dbReference type="InterPro" id="IPR050987">
    <property type="entry name" value="AtrR-like"/>
</dbReference>
<feature type="domain" description="Xylanolytic transcriptional activator regulatory" evidence="4">
    <location>
        <begin position="398"/>
        <end position="476"/>
    </location>
</feature>
<evidence type="ECO:0000313" key="6">
    <source>
        <dbReference type="Proteomes" id="UP000767238"/>
    </source>
</evidence>
<accession>A0A9P8GB17</accession>
<dbReference type="SMART" id="SM00906">
    <property type="entry name" value="Fungal_trans"/>
    <property type="match status" value="1"/>
</dbReference>
<dbReference type="GO" id="GO:0006351">
    <property type="term" value="P:DNA-templated transcription"/>
    <property type="evidence" value="ECO:0007669"/>
    <property type="project" value="InterPro"/>
</dbReference>
<dbReference type="Pfam" id="PF12296">
    <property type="entry name" value="HsbA"/>
    <property type="match status" value="1"/>
</dbReference>
<feature type="compositionally biased region" description="Polar residues" evidence="2">
    <location>
        <begin position="701"/>
        <end position="712"/>
    </location>
</feature>
<gene>
    <name evidence="5" type="ORF">KCV03_g9149</name>
</gene>
<dbReference type="OrthoDB" id="3037908at2759"/>
<feature type="chain" id="PRO_5040322412" description="Xylanolytic transcriptional activator regulatory domain-containing protein" evidence="3">
    <location>
        <begin position="20"/>
        <end position="848"/>
    </location>
</feature>
<sequence length="848" mass="93121">MRVLSTISTLLLSVSTVISASVDDVYNDITSLDQDVQTLTDMVRDFQGGLIAQGPLLLQLTKVHIATRKGGYDASTLPTTPLSESDALRIIDHVNTTLAVDNPIAVNVLRSRKPLFDASGTDPFIKAGLQILLDDHLYFSNEVLERAPQDLVAEANQVVDTISNALQRAIHLPPANLRHYPPSPPLQNNQTPSVNGNLGTPVVAETTDVSPVQQPYDMSFNLDFVNNRFKMLGASSAQCLTKSLDIYLKSYNVEPVSALFRHGMQHAEEMDLPLSLELIPFPDYSTRQTFLDAYFTRIHVYYPITDIDDTRAMIHRIAPLPDLKSVSYTKVPVLAIAYLLMSLGADEVHGGPSDIGTKYLKVGAVLAGHAVNYPYLTTVQSLLLLAVCYRGRNKDGLGWAATGSAIRIAQSMGLHRHSTVRPSEQHGIQRRDQQLYHARIWAVCSCLEKTAQLECGRPSAISVVNTDQMMASDQRAPGHDWLAWNMALAEVQHDISTHLYGHQPGERTAKQILLDTARLDKKLLLWPNLVPAELRPGNDILCGDDQFHFATILSFQYHQAVIAVHRAALIQPLAALQREIDKVLPDNDARYRLKGGEAICVSSARAIARITIELLERKIDSRIISAGPALLACVVLATYIVKNPGGRMQLSDLELLKAVAEWTSGQFRKTGMDELFSEGANGICRRVAECLSRRSSAHNRLTQNLPTNGLHINSTKSNSTTSFSSHANSMNHNNVHNNNGNLQPSPINHHTSSSSGQSNQAGSTGVLNSSPASNIMNREHSTMQIANILLDNASHTTALGSIDDMPDMNNLPFEGYNLEELWDWMDSGGDVGGFENIDWTNGTGFEDH</sequence>
<keyword evidence="3" id="KW-0732">Signal</keyword>
<dbReference type="Gene3D" id="1.20.1280.140">
    <property type="match status" value="1"/>
</dbReference>
<name>A0A9P8GB17_AURME</name>
<dbReference type="GO" id="GO:0003677">
    <property type="term" value="F:DNA binding"/>
    <property type="evidence" value="ECO:0007669"/>
    <property type="project" value="InterPro"/>
</dbReference>
<evidence type="ECO:0000259" key="4">
    <source>
        <dbReference type="SMART" id="SM00906"/>
    </source>
</evidence>
<dbReference type="PANTHER" id="PTHR46910:SF1">
    <property type="entry name" value="MISCELLANEOUS ZN(II)2CYS6 TRANSCRIPTION FACTOR (EUROFUNG)-RELATED"/>
    <property type="match status" value="1"/>
</dbReference>
<reference evidence="5" key="2">
    <citation type="submission" date="2021-08" db="EMBL/GenBank/DDBJ databases">
        <authorList>
            <person name="Gostincar C."/>
            <person name="Sun X."/>
            <person name="Song Z."/>
            <person name="Gunde-Cimerman N."/>
        </authorList>
    </citation>
    <scope>NUCLEOTIDE SEQUENCE</scope>
    <source>
        <strain evidence="5">EXF-8016</strain>
    </source>
</reference>
<feature type="compositionally biased region" description="Low complexity" evidence="2">
    <location>
        <begin position="713"/>
        <end position="741"/>
    </location>
</feature>
<evidence type="ECO:0000313" key="5">
    <source>
        <dbReference type="EMBL" id="KAH0212859.1"/>
    </source>
</evidence>
<keyword evidence="1" id="KW-0539">Nucleus</keyword>
<evidence type="ECO:0000256" key="3">
    <source>
        <dbReference type="SAM" id="SignalP"/>
    </source>
</evidence>
<organism evidence="5 6">
    <name type="scientific">Aureobasidium melanogenum</name>
    <name type="common">Aureobasidium pullulans var. melanogenum</name>
    <dbReference type="NCBI Taxonomy" id="46634"/>
    <lineage>
        <taxon>Eukaryota</taxon>
        <taxon>Fungi</taxon>
        <taxon>Dikarya</taxon>
        <taxon>Ascomycota</taxon>
        <taxon>Pezizomycotina</taxon>
        <taxon>Dothideomycetes</taxon>
        <taxon>Dothideomycetidae</taxon>
        <taxon>Dothideales</taxon>
        <taxon>Saccotheciaceae</taxon>
        <taxon>Aureobasidium</taxon>
    </lineage>
</organism>
<dbReference type="Pfam" id="PF04082">
    <property type="entry name" value="Fungal_trans"/>
    <property type="match status" value="1"/>
</dbReference>
<dbReference type="EMBL" id="JAHFYH010000106">
    <property type="protein sequence ID" value="KAH0212859.1"/>
    <property type="molecule type" value="Genomic_DNA"/>
</dbReference>
<protein>
    <recommendedName>
        <fullName evidence="4">Xylanolytic transcriptional activator regulatory domain-containing protein</fullName>
    </recommendedName>
</protein>
<feature type="non-terminal residue" evidence="5">
    <location>
        <position position="1"/>
    </location>
</feature>
<dbReference type="InterPro" id="IPR007219">
    <property type="entry name" value="XnlR_reg_dom"/>
</dbReference>
<dbReference type="CDD" id="cd12148">
    <property type="entry name" value="fungal_TF_MHR"/>
    <property type="match status" value="1"/>
</dbReference>
<dbReference type="PANTHER" id="PTHR46910">
    <property type="entry name" value="TRANSCRIPTION FACTOR PDR1"/>
    <property type="match status" value="1"/>
</dbReference>
<feature type="region of interest" description="Disordered" evidence="2">
    <location>
        <begin position="701"/>
        <end position="773"/>
    </location>
</feature>
<reference evidence="5" key="1">
    <citation type="journal article" date="2021" name="J Fungi (Basel)">
        <title>Virulence traits and population genomics of the black yeast Aureobasidium melanogenum.</title>
        <authorList>
            <person name="Cernosa A."/>
            <person name="Sun X."/>
            <person name="Gostincar C."/>
            <person name="Fang C."/>
            <person name="Gunde-Cimerman N."/>
            <person name="Song Z."/>
        </authorList>
    </citation>
    <scope>NUCLEOTIDE SEQUENCE</scope>
    <source>
        <strain evidence="5">EXF-8016</strain>
    </source>
</reference>
<dbReference type="GO" id="GO:0008270">
    <property type="term" value="F:zinc ion binding"/>
    <property type="evidence" value="ECO:0007669"/>
    <property type="project" value="InterPro"/>
</dbReference>
<comment type="caution">
    <text evidence="5">The sequence shown here is derived from an EMBL/GenBank/DDBJ whole genome shotgun (WGS) entry which is preliminary data.</text>
</comment>
<evidence type="ECO:0000256" key="2">
    <source>
        <dbReference type="SAM" id="MobiDB-lite"/>
    </source>
</evidence>
<dbReference type="Proteomes" id="UP000767238">
    <property type="component" value="Unassembled WGS sequence"/>
</dbReference>
<dbReference type="InterPro" id="IPR021054">
    <property type="entry name" value="Cell_wall_mannoprotein_1"/>
</dbReference>